<reference evidence="4 5" key="1">
    <citation type="submission" date="2016-07" db="EMBL/GenBank/DDBJ databases">
        <title>Pervasive Adenine N6-methylation of Active Genes in Fungi.</title>
        <authorList>
            <consortium name="DOE Joint Genome Institute"/>
            <person name="Mondo S.J."/>
            <person name="Dannebaum R.O."/>
            <person name="Kuo R.C."/>
            <person name="Labutti K."/>
            <person name="Haridas S."/>
            <person name="Kuo A."/>
            <person name="Salamov A."/>
            <person name="Ahrendt S.R."/>
            <person name="Lipzen A."/>
            <person name="Sullivan W."/>
            <person name="Andreopoulos W.B."/>
            <person name="Clum A."/>
            <person name="Lindquist E."/>
            <person name="Daum C."/>
            <person name="Ramamoorthy G.K."/>
            <person name="Gryganskyi A."/>
            <person name="Culley D."/>
            <person name="Magnuson J.K."/>
            <person name="James T.Y."/>
            <person name="O'Malley M.A."/>
            <person name="Stajich J.E."/>
            <person name="Spatafora J.W."/>
            <person name="Visel A."/>
            <person name="Grigoriev I.V."/>
        </authorList>
    </citation>
    <scope>NUCLEOTIDE SEQUENCE [LARGE SCALE GENOMIC DNA]</scope>
    <source>
        <strain evidence="4 5">JEL800</strain>
    </source>
</reference>
<dbReference type="Pfam" id="PF03707">
    <property type="entry name" value="MHYT"/>
    <property type="match status" value="1"/>
</dbReference>
<evidence type="ECO:0000256" key="1">
    <source>
        <dbReference type="SAM" id="MobiDB-lite"/>
    </source>
</evidence>
<dbReference type="STRING" id="329046.A0A1Y2CEC5"/>
<keyword evidence="5" id="KW-1185">Reference proteome</keyword>
<comment type="caution">
    <text evidence="4">The sequence shown here is derived from an EMBL/GenBank/DDBJ whole genome shotgun (WGS) entry which is preliminary data.</text>
</comment>
<protein>
    <recommendedName>
        <fullName evidence="3">MHYT domain-containing protein</fullName>
    </recommendedName>
</protein>
<evidence type="ECO:0000259" key="3">
    <source>
        <dbReference type="PROSITE" id="PS50924"/>
    </source>
</evidence>
<feature type="compositionally biased region" description="Polar residues" evidence="1">
    <location>
        <begin position="8"/>
        <end position="31"/>
    </location>
</feature>
<feature type="region of interest" description="Disordered" evidence="1">
    <location>
        <begin position="1"/>
        <end position="31"/>
    </location>
</feature>
<accession>A0A1Y2CEC5</accession>
<dbReference type="PANTHER" id="PTHR35152:SF1">
    <property type="entry name" value="DOMAIN SIGNALLING PROTEIN, PUTATIVE (AFU_ORTHOLOGUE AFUA_5G11310)-RELATED"/>
    <property type="match status" value="1"/>
</dbReference>
<name>A0A1Y2CEC5_9FUNG</name>
<feature type="domain" description="MHYT" evidence="3">
    <location>
        <begin position="171"/>
        <end position="263"/>
    </location>
</feature>
<keyword evidence="2" id="KW-1133">Transmembrane helix</keyword>
<proteinExistence type="predicted"/>
<gene>
    <name evidence="4" type="ORF">BCR33DRAFT_197091</name>
</gene>
<evidence type="ECO:0000313" key="4">
    <source>
        <dbReference type="EMBL" id="ORY45247.1"/>
    </source>
</evidence>
<feature type="transmembrane region" description="Helical" evidence="2">
    <location>
        <begin position="201"/>
        <end position="226"/>
    </location>
</feature>
<organism evidence="4 5">
    <name type="scientific">Rhizoclosmatium globosum</name>
    <dbReference type="NCBI Taxonomy" id="329046"/>
    <lineage>
        <taxon>Eukaryota</taxon>
        <taxon>Fungi</taxon>
        <taxon>Fungi incertae sedis</taxon>
        <taxon>Chytridiomycota</taxon>
        <taxon>Chytridiomycota incertae sedis</taxon>
        <taxon>Chytridiomycetes</taxon>
        <taxon>Chytridiales</taxon>
        <taxon>Chytriomycetaceae</taxon>
        <taxon>Rhizoclosmatium</taxon>
    </lineage>
</organism>
<dbReference type="Proteomes" id="UP000193642">
    <property type="component" value="Unassembled WGS sequence"/>
</dbReference>
<dbReference type="PROSITE" id="PS50924">
    <property type="entry name" value="MHYT"/>
    <property type="match status" value="1"/>
</dbReference>
<dbReference type="OrthoDB" id="2152597at2759"/>
<feature type="transmembrane region" description="Helical" evidence="2">
    <location>
        <begin position="170"/>
        <end position="189"/>
    </location>
</feature>
<dbReference type="EMBL" id="MCGO01000020">
    <property type="protein sequence ID" value="ORY45247.1"/>
    <property type="molecule type" value="Genomic_DNA"/>
</dbReference>
<dbReference type="PANTHER" id="PTHR35152">
    <property type="entry name" value="DOMAIN SIGNALLING PROTEIN, PUTATIVE (AFU_ORTHOLOGUE AFUA_5G11310)-RELATED"/>
    <property type="match status" value="1"/>
</dbReference>
<keyword evidence="2" id="KW-0812">Transmembrane</keyword>
<feature type="transmembrane region" description="Helical" evidence="2">
    <location>
        <begin position="238"/>
        <end position="260"/>
    </location>
</feature>
<sequence>MQIDLKRNGSQSGAARGSSITTSEGLRGSNQNHVTMQIDLKRNGSLSDAVRGSSTVTAEGHRVSNIAPRSALSVVSQTDARSPDHPRVKSFRKDSFKDLEAGSSMRRFSTDLNPTKSISEESPQSSYKQILVTFLNPSLLFKSHSSRFNLSRLNRGRYYSRVLVLIEKPWRIIISGFSIALAVLAMHYLGMYSMRVEADMVYRPVVVVLSVIIAFVAATAGMWIIFRVLPYYPFDVTKYVAAVIIAIAVNGMHYTGMAALEFHYAPNPNFNPAQLIPPERLSEVILYCEVSCLFKIIFI</sequence>
<evidence type="ECO:0000256" key="2">
    <source>
        <dbReference type="SAM" id="Phobius"/>
    </source>
</evidence>
<dbReference type="InterPro" id="IPR005330">
    <property type="entry name" value="MHYT_dom"/>
</dbReference>
<keyword evidence="2" id="KW-0472">Membrane</keyword>
<feature type="region of interest" description="Disordered" evidence="1">
    <location>
        <begin position="68"/>
        <end position="93"/>
    </location>
</feature>
<feature type="compositionally biased region" description="Basic and acidic residues" evidence="1">
    <location>
        <begin position="81"/>
        <end position="93"/>
    </location>
</feature>
<evidence type="ECO:0000313" key="5">
    <source>
        <dbReference type="Proteomes" id="UP000193642"/>
    </source>
</evidence>
<dbReference type="AlphaFoldDB" id="A0A1Y2CEC5"/>